<dbReference type="FunFam" id="3.30.160.60:FF:000446">
    <property type="entry name" value="Zinc finger protein"/>
    <property type="match status" value="1"/>
</dbReference>
<dbReference type="FunFam" id="3.30.160.60:FF:000630">
    <property type="entry name" value="Zinc finger protein 180"/>
    <property type="match status" value="1"/>
</dbReference>
<feature type="coiled-coil region" evidence="13">
    <location>
        <begin position="703"/>
        <end position="730"/>
    </location>
</feature>
<feature type="binding site" evidence="12">
    <location>
        <position position="666"/>
    </location>
    <ligand>
        <name>Zn(2+)</name>
        <dbReference type="ChEBI" id="CHEBI:29105"/>
    </ligand>
</feature>
<evidence type="ECO:0000256" key="11">
    <source>
        <dbReference type="PROSITE-ProRule" id="PRU00042"/>
    </source>
</evidence>
<dbReference type="GO" id="GO:0005634">
    <property type="term" value="C:nucleus"/>
    <property type="evidence" value="ECO:0007669"/>
    <property type="project" value="UniProtKB-SubCell"/>
</dbReference>
<evidence type="ECO:0000256" key="13">
    <source>
        <dbReference type="SAM" id="Coils"/>
    </source>
</evidence>
<dbReference type="Proteomes" id="UP000095300">
    <property type="component" value="Unassembled WGS sequence"/>
</dbReference>
<feature type="region of interest" description="Disordered" evidence="14">
    <location>
        <begin position="208"/>
        <end position="279"/>
    </location>
</feature>
<keyword evidence="7" id="KW-0805">Transcription regulation</keyword>
<dbReference type="Pfam" id="PF13912">
    <property type="entry name" value="zf-C2H2_6"/>
    <property type="match status" value="1"/>
</dbReference>
<evidence type="ECO:0000256" key="9">
    <source>
        <dbReference type="ARBA" id="ARBA00023163"/>
    </source>
</evidence>
<dbReference type="SUPFAM" id="SSF57667">
    <property type="entry name" value="beta-beta-alpha zinc fingers"/>
    <property type="match status" value="12"/>
</dbReference>
<dbReference type="FunFam" id="3.30.160.60:FF:000065">
    <property type="entry name" value="B-cell CLL/lymphoma 6, member B"/>
    <property type="match status" value="1"/>
</dbReference>
<feature type="domain" description="C2H2-type" evidence="15">
    <location>
        <begin position="283"/>
        <end position="310"/>
    </location>
</feature>
<feature type="domain" description="C2H2-type" evidence="15">
    <location>
        <begin position="978"/>
        <end position="1000"/>
    </location>
</feature>
<evidence type="ECO:0000256" key="2">
    <source>
        <dbReference type="ARBA" id="ARBA00006991"/>
    </source>
</evidence>
<keyword evidence="5 11" id="KW-0863">Zinc-finger</keyword>
<evidence type="ECO:0000256" key="14">
    <source>
        <dbReference type="SAM" id="MobiDB-lite"/>
    </source>
</evidence>
<keyword evidence="9" id="KW-0804">Transcription</keyword>
<feature type="binding site" evidence="12">
    <location>
        <position position="9"/>
    </location>
    <ligand>
        <name>Zn(2+)</name>
        <dbReference type="ChEBI" id="CHEBI:29105"/>
    </ligand>
</feature>
<dbReference type="Gene3D" id="3.30.160.60">
    <property type="entry name" value="Classic Zinc Finger"/>
    <property type="match status" value="16"/>
</dbReference>
<evidence type="ECO:0000256" key="3">
    <source>
        <dbReference type="ARBA" id="ARBA00022723"/>
    </source>
</evidence>
<name>A0A1I8PF46_STOCA</name>
<proteinExistence type="inferred from homology"/>
<evidence type="ECO:0000313" key="17">
    <source>
        <dbReference type="EnsemblMetazoa" id="SCAU007481-PA"/>
    </source>
</evidence>
<dbReference type="InterPro" id="IPR036236">
    <property type="entry name" value="Znf_C2H2_sf"/>
</dbReference>
<sequence length="1150" mass="134149">MSSRTISKCRTCLEAVGKYQLSEYIEEENNILEMLNEVVPQIHIKEENQFSAYICQTCLEKLLTGYKFQRLCIETHKQLEKMQCDSSPNQSQIPDPLMEEEQSLDIKDELIANESSNDCEVNTCNVEVIYKSDADSEVASGGDTDSSNEKLSVLKERKLGKCLKTKKVTSKQNSKDIYPCQICGKQYHCFSRLKVHIALHEAKKIGIAQEKGSKKPQKTSENQEDQQVIPKILENPAEDNNKSLDIGEQKMLSPETLKVADNNEPLDKDEDQNKMPNNNDSKYTCDNCDMVFDRPFRLKRHQRQHSSDKHPYGCTLCKRDFFSAKPLIKHIRKEHPEAEKFNCDQCEETFILHNHLIKHLKKRHKSGRILFCDICDKDFKYKSSLEKHMRSHNGERPYLCAQCGKTFRSSSNLSEHVTRHSGLPTFACPECPRRFKCGSDLRKHTATHTNLKPHVCDICGFRFTRAYSLLEHKRLHTGERPFKCDQCDKRFAIVYHLKRHMRTHTGEKPYRCKYCERAYAVGGDLTKHLRIHLGEKTYLCTECPMAFKYNSELRKHLIEHYKMSQNELNNGKGKGHELKEDNKEKQQDEIIKNTKKFKKNNRLCRMSEELMTSCRTCMDEQSRYYQIYDYVDENYTIVEMLDAIVPQINVKEEDGVEFSSLICESCVDKLVTSFTFQLLAIDSDKRLRQIIESPVEPVEEFVVQQVDDLKDGIEDEANELKIELEESQIKEDETLTNDNSNIYSSNDDVSEQEERQDINNIPFKIIKINTRKRFTCTDCGNIYDRVGRIEQHLYKRHGFNPSDIKDFIKQAESLEEEAQKNDWDAYLSDKIQITETADDSIQTDGKKQPVNRQYSCKACGKTFNCLSRLKRHVPVHSMDKPYTCEICLRGCSTVNAFKRHQLLHTMDNVEKDGQKETANSFQCPYCPKSFATKNSLSAHRISHSHINASYPCDFCERRYMTMRTLGEHIIRSHPDTTYRCDQCGKKFAQKEQLQKHMYSHREIQLSCDICERSFTSEFAVKEHMYIHTGENPYLCPTCGKSFKYSSSLRKHMERHTDEKKFQCPQCPRTFKCAVDVKRHIKTHLGLRPYKCNICGFRCTRSSHLKRHKELHEKKSFHKCIDCNHMFPSLQSLRRHICSITTDEENTMHIE</sequence>
<dbReference type="Pfam" id="PF13894">
    <property type="entry name" value="zf-C2H2_4"/>
    <property type="match status" value="2"/>
</dbReference>
<feature type="binding site" evidence="12">
    <location>
        <position position="617"/>
    </location>
    <ligand>
        <name>Zn(2+)</name>
        <dbReference type="ChEBI" id="CHEBI:29105"/>
    </ligand>
</feature>
<evidence type="ECO:0000259" key="16">
    <source>
        <dbReference type="PROSITE" id="PS51915"/>
    </source>
</evidence>
<comment type="subcellular location">
    <subcellularLocation>
        <location evidence="1">Nucleus</location>
    </subcellularLocation>
</comment>
<feature type="binding site" evidence="12">
    <location>
        <position position="663"/>
    </location>
    <ligand>
        <name>Zn(2+)</name>
        <dbReference type="ChEBI" id="CHEBI:29105"/>
    </ligand>
</feature>
<keyword evidence="6 12" id="KW-0862">Zinc</keyword>
<evidence type="ECO:0000256" key="8">
    <source>
        <dbReference type="ARBA" id="ARBA00023125"/>
    </source>
</evidence>
<organism evidence="17 18">
    <name type="scientific">Stomoxys calcitrans</name>
    <name type="common">Stable fly</name>
    <name type="synonym">Conops calcitrans</name>
    <dbReference type="NCBI Taxonomy" id="35570"/>
    <lineage>
        <taxon>Eukaryota</taxon>
        <taxon>Metazoa</taxon>
        <taxon>Ecdysozoa</taxon>
        <taxon>Arthropoda</taxon>
        <taxon>Hexapoda</taxon>
        <taxon>Insecta</taxon>
        <taxon>Pterygota</taxon>
        <taxon>Neoptera</taxon>
        <taxon>Endopterygota</taxon>
        <taxon>Diptera</taxon>
        <taxon>Brachycera</taxon>
        <taxon>Muscomorpha</taxon>
        <taxon>Muscoidea</taxon>
        <taxon>Muscidae</taxon>
        <taxon>Stomoxys</taxon>
    </lineage>
</organism>
<feature type="domain" description="C2H2-type" evidence="15">
    <location>
        <begin position="510"/>
        <end position="537"/>
    </location>
</feature>
<feature type="domain" description="C2H2-type" evidence="15">
    <location>
        <begin position="1061"/>
        <end position="1088"/>
    </location>
</feature>
<evidence type="ECO:0000256" key="4">
    <source>
        <dbReference type="ARBA" id="ARBA00022737"/>
    </source>
</evidence>
<dbReference type="VEuPathDB" id="VectorBase:SCAU007481"/>
<feature type="binding site" evidence="12">
    <location>
        <position position="58"/>
    </location>
    <ligand>
        <name>Zn(2+)</name>
        <dbReference type="ChEBI" id="CHEBI:29105"/>
    </ligand>
</feature>
<dbReference type="KEGG" id="scac:106084628"/>
<dbReference type="PROSITE" id="PS51915">
    <property type="entry name" value="ZAD"/>
    <property type="match status" value="2"/>
</dbReference>
<dbReference type="SMART" id="SM00355">
    <property type="entry name" value="ZnF_C2H2"/>
    <property type="match status" value="22"/>
</dbReference>
<protein>
    <submittedName>
        <fullName evidence="17">Uncharacterized protein</fullName>
    </submittedName>
</protein>
<dbReference type="FunFam" id="3.30.160.60:FF:000145">
    <property type="entry name" value="Zinc finger protein 574"/>
    <property type="match status" value="1"/>
</dbReference>
<dbReference type="InterPro" id="IPR012934">
    <property type="entry name" value="Znf_AD"/>
</dbReference>
<feature type="domain" description="C2H2-type" evidence="15">
    <location>
        <begin position="1089"/>
        <end position="1116"/>
    </location>
</feature>
<evidence type="ECO:0000256" key="5">
    <source>
        <dbReference type="ARBA" id="ARBA00022771"/>
    </source>
</evidence>
<evidence type="ECO:0000256" key="1">
    <source>
        <dbReference type="ARBA" id="ARBA00004123"/>
    </source>
</evidence>
<gene>
    <name evidence="17" type="primary">106084628</name>
</gene>
<dbReference type="SMART" id="SM00868">
    <property type="entry name" value="zf-AD"/>
    <property type="match status" value="2"/>
</dbReference>
<feature type="domain" description="C2H2-type" evidence="15">
    <location>
        <begin position="882"/>
        <end position="909"/>
    </location>
</feature>
<feature type="domain" description="C2H2-type" evidence="15">
    <location>
        <begin position="921"/>
        <end position="948"/>
    </location>
</feature>
<feature type="domain" description="C2H2-type" evidence="15">
    <location>
        <begin position="341"/>
        <end position="369"/>
    </location>
</feature>
<feature type="binding site" evidence="12">
    <location>
        <position position="12"/>
    </location>
    <ligand>
        <name>Zn(2+)</name>
        <dbReference type="ChEBI" id="CHEBI:29105"/>
    </ligand>
</feature>
<evidence type="ECO:0000259" key="15">
    <source>
        <dbReference type="PROSITE" id="PS50157"/>
    </source>
</evidence>
<reference evidence="17" key="1">
    <citation type="submission" date="2020-05" db="UniProtKB">
        <authorList>
            <consortium name="EnsemblMetazoa"/>
        </authorList>
    </citation>
    <scope>IDENTIFICATION</scope>
    <source>
        <strain evidence="17">USDA</strain>
    </source>
</reference>
<feature type="domain" description="C2H2-type" evidence="15">
    <location>
        <begin position="1005"/>
        <end position="1032"/>
    </location>
</feature>
<dbReference type="InterPro" id="IPR013087">
    <property type="entry name" value="Znf_C2H2_type"/>
</dbReference>
<evidence type="ECO:0000313" key="18">
    <source>
        <dbReference type="Proteomes" id="UP000095300"/>
    </source>
</evidence>
<feature type="domain" description="ZAD" evidence="16">
    <location>
        <begin position="7"/>
        <end position="82"/>
    </location>
</feature>
<dbReference type="GO" id="GO:0003690">
    <property type="term" value="F:double-stranded DNA binding"/>
    <property type="evidence" value="ECO:0007669"/>
    <property type="project" value="UniProtKB-ARBA"/>
</dbReference>
<feature type="domain" description="C2H2-type" evidence="15">
    <location>
        <begin position="370"/>
        <end position="397"/>
    </location>
</feature>
<evidence type="ECO:0000256" key="7">
    <source>
        <dbReference type="ARBA" id="ARBA00023015"/>
    </source>
</evidence>
<dbReference type="PANTHER" id="PTHR24379">
    <property type="entry name" value="KRAB AND ZINC FINGER DOMAIN-CONTAINING"/>
    <property type="match status" value="1"/>
</dbReference>
<accession>A0A1I8PF46</accession>
<feature type="compositionally biased region" description="Low complexity" evidence="14">
    <location>
        <begin position="737"/>
        <end position="747"/>
    </location>
</feature>
<dbReference type="AlphaFoldDB" id="A0A1I8PF46"/>
<feature type="domain" description="C2H2-type" evidence="15">
    <location>
        <begin position="178"/>
        <end position="205"/>
    </location>
</feature>
<dbReference type="PROSITE" id="PS50157">
    <property type="entry name" value="ZINC_FINGER_C2H2_2"/>
    <property type="match status" value="19"/>
</dbReference>
<comment type="similarity">
    <text evidence="2">Belongs to the krueppel C2H2-type zinc-finger protein family.</text>
</comment>
<dbReference type="FunFam" id="3.30.160.60:FF:000710">
    <property type="entry name" value="Zinc finger protein 768"/>
    <property type="match status" value="1"/>
</dbReference>
<dbReference type="FunFam" id="3.30.160.60:FF:000624">
    <property type="entry name" value="zinc finger protein 697"/>
    <property type="match status" value="1"/>
</dbReference>
<feature type="domain" description="C2H2-type" evidence="15">
    <location>
        <begin position="454"/>
        <end position="481"/>
    </location>
</feature>
<dbReference type="GO" id="GO:0008270">
    <property type="term" value="F:zinc ion binding"/>
    <property type="evidence" value="ECO:0007669"/>
    <property type="project" value="UniProtKB-UniRule"/>
</dbReference>
<dbReference type="FunFam" id="3.30.160.60:FF:001370">
    <property type="entry name" value="Zinc finger protein"/>
    <property type="match status" value="1"/>
</dbReference>
<dbReference type="Pfam" id="PF00096">
    <property type="entry name" value="zf-C2H2"/>
    <property type="match status" value="10"/>
</dbReference>
<dbReference type="Gene3D" id="3.40.1800.20">
    <property type="match status" value="2"/>
</dbReference>
<dbReference type="FunFam" id="3.30.160.60:FF:000185">
    <property type="entry name" value="zinc finger protein 319"/>
    <property type="match status" value="1"/>
</dbReference>
<keyword evidence="10" id="KW-0539">Nucleus</keyword>
<feature type="domain" description="C2H2-type" evidence="15">
    <location>
        <begin position="398"/>
        <end position="425"/>
    </location>
</feature>
<evidence type="ECO:0000256" key="6">
    <source>
        <dbReference type="ARBA" id="ARBA00022833"/>
    </source>
</evidence>
<dbReference type="Pfam" id="PF12874">
    <property type="entry name" value="zf-met"/>
    <property type="match status" value="1"/>
</dbReference>
<dbReference type="EnsemblMetazoa" id="SCAU007481-RA">
    <property type="protein sequence ID" value="SCAU007481-PA"/>
    <property type="gene ID" value="SCAU007481"/>
</dbReference>
<feature type="region of interest" description="Disordered" evidence="14">
    <location>
        <begin position="733"/>
        <end position="754"/>
    </location>
</feature>
<keyword evidence="8" id="KW-0238">DNA-binding</keyword>
<feature type="domain" description="ZAD" evidence="16">
    <location>
        <begin position="612"/>
        <end position="690"/>
    </location>
</feature>
<dbReference type="STRING" id="35570.A0A1I8PF46"/>
<feature type="binding site" evidence="12">
    <location>
        <position position="614"/>
    </location>
    <ligand>
        <name>Zn(2+)</name>
        <dbReference type="ChEBI" id="CHEBI:29105"/>
    </ligand>
</feature>
<feature type="domain" description="C2H2-type" evidence="15">
    <location>
        <begin position="854"/>
        <end position="881"/>
    </location>
</feature>
<keyword evidence="3 12" id="KW-0479">Metal-binding</keyword>
<feature type="domain" description="C2H2-type" evidence="15">
    <location>
        <begin position="482"/>
        <end position="509"/>
    </location>
</feature>
<keyword evidence="18" id="KW-1185">Reference proteome</keyword>
<keyword evidence="13" id="KW-0175">Coiled coil</keyword>
<feature type="compositionally biased region" description="Basic and acidic residues" evidence="14">
    <location>
        <begin position="239"/>
        <end position="248"/>
    </location>
</feature>
<dbReference type="SUPFAM" id="SSF57716">
    <property type="entry name" value="Glucocorticoid receptor-like (DNA-binding domain)"/>
    <property type="match status" value="2"/>
</dbReference>
<feature type="domain" description="C2H2-type" evidence="15">
    <location>
        <begin position="426"/>
        <end position="453"/>
    </location>
</feature>
<evidence type="ECO:0000256" key="10">
    <source>
        <dbReference type="ARBA" id="ARBA00023242"/>
    </source>
</evidence>
<dbReference type="OrthoDB" id="8117402at2759"/>
<dbReference type="PROSITE" id="PS00028">
    <property type="entry name" value="ZINC_FINGER_C2H2_1"/>
    <property type="match status" value="20"/>
</dbReference>
<feature type="domain" description="C2H2-type" evidence="15">
    <location>
        <begin position="538"/>
        <end position="560"/>
    </location>
</feature>
<evidence type="ECO:0000256" key="12">
    <source>
        <dbReference type="PROSITE-ProRule" id="PRU01263"/>
    </source>
</evidence>
<feature type="binding site" evidence="12">
    <location>
        <position position="55"/>
    </location>
    <ligand>
        <name>Zn(2+)</name>
        <dbReference type="ChEBI" id="CHEBI:29105"/>
    </ligand>
</feature>
<feature type="domain" description="C2H2-type" evidence="15">
    <location>
        <begin position="312"/>
        <end position="340"/>
    </location>
</feature>
<dbReference type="Pfam" id="PF07776">
    <property type="entry name" value="zf-AD"/>
    <property type="match status" value="2"/>
</dbReference>
<keyword evidence="4" id="KW-0677">Repeat</keyword>
<feature type="domain" description="C2H2-type" evidence="15">
    <location>
        <begin position="1033"/>
        <end position="1060"/>
    </location>
</feature>
<dbReference type="PANTHER" id="PTHR24379:SF121">
    <property type="entry name" value="C2H2-TYPE DOMAIN-CONTAINING PROTEIN"/>
    <property type="match status" value="1"/>
</dbReference>